<organism evidence="1 2">
    <name type="scientific">Ignelater luminosus</name>
    <name type="common">Cucubano</name>
    <name type="synonym">Pyrophorus luminosus</name>
    <dbReference type="NCBI Taxonomy" id="2038154"/>
    <lineage>
        <taxon>Eukaryota</taxon>
        <taxon>Metazoa</taxon>
        <taxon>Ecdysozoa</taxon>
        <taxon>Arthropoda</taxon>
        <taxon>Hexapoda</taxon>
        <taxon>Insecta</taxon>
        <taxon>Pterygota</taxon>
        <taxon>Neoptera</taxon>
        <taxon>Endopterygota</taxon>
        <taxon>Coleoptera</taxon>
        <taxon>Polyphaga</taxon>
        <taxon>Elateriformia</taxon>
        <taxon>Elateroidea</taxon>
        <taxon>Elateridae</taxon>
        <taxon>Agrypninae</taxon>
        <taxon>Pyrophorini</taxon>
        <taxon>Ignelater</taxon>
    </lineage>
</organism>
<dbReference type="OrthoDB" id="6777448at2759"/>
<evidence type="ECO:0000313" key="2">
    <source>
        <dbReference type="Proteomes" id="UP000801492"/>
    </source>
</evidence>
<dbReference type="GO" id="GO:0071897">
    <property type="term" value="P:DNA biosynthetic process"/>
    <property type="evidence" value="ECO:0007669"/>
    <property type="project" value="UniProtKB-ARBA"/>
</dbReference>
<dbReference type="Proteomes" id="UP000801492">
    <property type="component" value="Unassembled WGS sequence"/>
</dbReference>
<protein>
    <submittedName>
        <fullName evidence="1">Uncharacterized protein</fullName>
    </submittedName>
</protein>
<evidence type="ECO:0000313" key="1">
    <source>
        <dbReference type="EMBL" id="KAF2898201.1"/>
    </source>
</evidence>
<comment type="caution">
    <text evidence="1">The sequence shown here is derived from an EMBL/GenBank/DDBJ whole genome shotgun (WGS) entry which is preliminary data.</text>
</comment>
<reference evidence="1" key="1">
    <citation type="submission" date="2019-08" db="EMBL/GenBank/DDBJ databases">
        <title>The genome of the North American firefly Photinus pyralis.</title>
        <authorList>
            <consortium name="Photinus pyralis genome working group"/>
            <person name="Fallon T.R."/>
            <person name="Sander Lower S.E."/>
            <person name="Weng J.-K."/>
        </authorList>
    </citation>
    <scope>NUCLEOTIDE SEQUENCE</scope>
    <source>
        <strain evidence="1">TRF0915ILg1</strain>
        <tissue evidence="1">Whole body</tissue>
    </source>
</reference>
<dbReference type="AlphaFoldDB" id="A0A8K0GGC8"/>
<dbReference type="EMBL" id="VTPC01003651">
    <property type="protein sequence ID" value="KAF2898201.1"/>
    <property type="molecule type" value="Genomic_DNA"/>
</dbReference>
<dbReference type="SUPFAM" id="SSF56672">
    <property type="entry name" value="DNA/RNA polymerases"/>
    <property type="match status" value="1"/>
</dbReference>
<sequence length="311" mass="36002">MDKMEENFCETYADKSWTPVRYAILFKYIAGSLLEYALKIERLLLEMNRLINKITLINLIAAGLPNFVSDKIDRKNLNQSEDLFNERRILERLMYFQQQSAIDELIHKHKSLFAKDKYDTGMVKNSEAHIDLLIDKYCCNRPYRTLFHLGTISPWFDTERREACSPEIEYLLSAISNGELKRSQQKAVSALKLPLLQNILISGDFLNQHLISSSFRLLWGKTQQSVLECLKLRLNKLAVLTLFDAKLETKLQDWLGASLLQKQADENWKAVFYMSQQIPNVQQIITVKYELETSSCCEEEEICLSELGNGG</sequence>
<proteinExistence type="predicted"/>
<name>A0A8K0GGC8_IGNLU</name>
<gene>
    <name evidence="1" type="ORF">ILUMI_07976</name>
</gene>
<keyword evidence="2" id="KW-1185">Reference proteome</keyword>
<accession>A0A8K0GGC8</accession>
<dbReference type="InterPro" id="IPR043502">
    <property type="entry name" value="DNA/RNA_pol_sf"/>
</dbReference>